<evidence type="ECO:0000313" key="1">
    <source>
        <dbReference type="EMBL" id="MBD1430988.1"/>
    </source>
</evidence>
<dbReference type="Proteomes" id="UP000651271">
    <property type="component" value="Unassembled WGS sequence"/>
</dbReference>
<proteinExistence type="predicted"/>
<comment type="caution">
    <text evidence="1">The sequence shown here is derived from an EMBL/GenBank/DDBJ whole genome shotgun (WGS) entry which is preliminary data.</text>
</comment>
<evidence type="ECO:0000313" key="2">
    <source>
        <dbReference type="Proteomes" id="UP000651271"/>
    </source>
</evidence>
<keyword evidence="2" id="KW-1185">Reference proteome</keyword>
<sequence>MTKGNLYMYICFILIAGTFLFSSCEKSQNETLDTQNEALLSINLEGLEYEAETELYANTSTSPEKEIPAHIQYVDKDFHIESQLIPVQENNAKELTKGLKQNASAVRKELVKNVKYKLLVYGDEGNLVASRDYIYGSETLESAIVLNTYTNYTFIVVSSRSTSLLPSVQNEKSLSTATVADVNSDLLYWSKTTKLSKGQNFLAAILKQKFSEITTTLQMDQTMTGAITAISNAVFNPVVEKVSLKLSDGSLIYGTLNTAVKGVTFPALGTGQRTITATPTTLIHDKTSTASLKFGTLTVDGETKSNITVSNLSIKPGYRYNLILTLKTCTEAVNGTNGFNWEFEETKKTINEGTWWNPKNVTYTGINFDANTFKKNGEVISFQYTEVGADYGFVYDILELDNAFNLEVNDQPLFGTNVSTNDIQFQNNATLTTQNIEFADGSQYQSNQVAAIWNLKGTAAKPLVRVVIGRNGDVLIYGSKTSGGELLPLRLKNNAKFNKVT</sequence>
<evidence type="ECO:0008006" key="3">
    <source>
        <dbReference type="Google" id="ProtNLM"/>
    </source>
</evidence>
<reference evidence="1 2" key="1">
    <citation type="submission" date="2020-08" db="EMBL/GenBank/DDBJ databases">
        <title>Sphingobacterium sp. DN04309 isolated from aquaculture water.</title>
        <authorList>
            <person name="Zhang M."/>
        </authorList>
    </citation>
    <scope>NUCLEOTIDE SEQUENCE [LARGE SCALE GENOMIC DNA]</scope>
    <source>
        <strain evidence="1 2">DN04309</strain>
    </source>
</reference>
<dbReference type="EMBL" id="JACOIJ010000048">
    <property type="protein sequence ID" value="MBD1430988.1"/>
    <property type="molecule type" value="Genomic_DNA"/>
</dbReference>
<protein>
    <recommendedName>
        <fullName evidence="3">DUF4906 domain-containing protein</fullName>
    </recommendedName>
</protein>
<gene>
    <name evidence="1" type="ORF">H8B04_15765</name>
</gene>
<name>A0ABR7YI35_9SPHI</name>
<dbReference type="PROSITE" id="PS51257">
    <property type="entry name" value="PROKAR_LIPOPROTEIN"/>
    <property type="match status" value="1"/>
</dbReference>
<accession>A0ABR7YI35</accession>
<organism evidence="1 2">
    <name type="scientific">Sphingobacterium litopenaei</name>
    <dbReference type="NCBI Taxonomy" id="2763500"/>
    <lineage>
        <taxon>Bacteria</taxon>
        <taxon>Pseudomonadati</taxon>
        <taxon>Bacteroidota</taxon>
        <taxon>Sphingobacteriia</taxon>
        <taxon>Sphingobacteriales</taxon>
        <taxon>Sphingobacteriaceae</taxon>
        <taxon>Sphingobacterium</taxon>
    </lineage>
</organism>